<dbReference type="AlphaFoldDB" id="A0A2U1MJ96"/>
<protein>
    <submittedName>
        <fullName evidence="2">Uncharacterized protein</fullName>
    </submittedName>
</protein>
<proteinExistence type="predicted"/>
<comment type="caution">
    <text evidence="2">The sequence shown here is derived from an EMBL/GenBank/DDBJ whole genome shotgun (WGS) entry which is preliminary data.</text>
</comment>
<evidence type="ECO:0000313" key="2">
    <source>
        <dbReference type="EMBL" id="PWA61345.1"/>
    </source>
</evidence>
<keyword evidence="1" id="KW-0472">Membrane</keyword>
<name>A0A2U1MJ96_ARTAN</name>
<accession>A0A2U1MJ96</accession>
<feature type="transmembrane region" description="Helical" evidence="1">
    <location>
        <begin position="48"/>
        <end position="72"/>
    </location>
</feature>
<organism evidence="2 3">
    <name type="scientific">Artemisia annua</name>
    <name type="common">Sweet wormwood</name>
    <dbReference type="NCBI Taxonomy" id="35608"/>
    <lineage>
        <taxon>Eukaryota</taxon>
        <taxon>Viridiplantae</taxon>
        <taxon>Streptophyta</taxon>
        <taxon>Embryophyta</taxon>
        <taxon>Tracheophyta</taxon>
        <taxon>Spermatophyta</taxon>
        <taxon>Magnoliopsida</taxon>
        <taxon>eudicotyledons</taxon>
        <taxon>Gunneridae</taxon>
        <taxon>Pentapetalae</taxon>
        <taxon>asterids</taxon>
        <taxon>campanulids</taxon>
        <taxon>Asterales</taxon>
        <taxon>Asteraceae</taxon>
        <taxon>Asteroideae</taxon>
        <taxon>Anthemideae</taxon>
        <taxon>Artemisiinae</taxon>
        <taxon>Artemisia</taxon>
    </lineage>
</organism>
<dbReference type="EMBL" id="PKPP01005125">
    <property type="protein sequence ID" value="PWA61345.1"/>
    <property type="molecule type" value="Genomic_DNA"/>
</dbReference>
<evidence type="ECO:0000256" key="1">
    <source>
        <dbReference type="SAM" id="Phobius"/>
    </source>
</evidence>
<keyword evidence="3" id="KW-1185">Reference proteome</keyword>
<keyword evidence="1" id="KW-1133">Transmembrane helix</keyword>
<keyword evidence="1" id="KW-0812">Transmembrane</keyword>
<dbReference type="Proteomes" id="UP000245207">
    <property type="component" value="Unassembled WGS sequence"/>
</dbReference>
<gene>
    <name evidence="2" type="ORF">CTI12_AA366920</name>
</gene>
<reference evidence="2 3" key="1">
    <citation type="journal article" date="2018" name="Mol. Plant">
        <title>The genome of Artemisia annua provides insight into the evolution of Asteraceae family and artemisinin biosynthesis.</title>
        <authorList>
            <person name="Shen Q."/>
            <person name="Zhang L."/>
            <person name="Liao Z."/>
            <person name="Wang S."/>
            <person name="Yan T."/>
            <person name="Shi P."/>
            <person name="Liu M."/>
            <person name="Fu X."/>
            <person name="Pan Q."/>
            <person name="Wang Y."/>
            <person name="Lv Z."/>
            <person name="Lu X."/>
            <person name="Zhang F."/>
            <person name="Jiang W."/>
            <person name="Ma Y."/>
            <person name="Chen M."/>
            <person name="Hao X."/>
            <person name="Li L."/>
            <person name="Tang Y."/>
            <person name="Lv G."/>
            <person name="Zhou Y."/>
            <person name="Sun X."/>
            <person name="Brodelius P.E."/>
            <person name="Rose J.K.C."/>
            <person name="Tang K."/>
        </authorList>
    </citation>
    <scope>NUCLEOTIDE SEQUENCE [LARGE SCALE GENOMIC DNA]</scope>
    <source>
        <strain evidence="3">cv. Huhao1</strain>
        <tissue evidence="2">Leaf</tissue>
    </source>
</reference>
<evidence type="ECO:0000313" key="3">
    <source>
        <dbReference type="Proteomes" id="UP000245207"/>
    </source>
</evidence>
<sequence>MGILHESLFKRQTIATVLDHFGKIKIVFLLGLENARVSWDPWCINPRFGFWSTICCAALLFGLLFCLISWCLSAVSILEMVQALLLHWLSCVKSPVN</sequence>